<dbReference type="GO" id="GO:0009246">
    <property type="term" value="P:enterobacterial common antigen biosynthetic process"/>
    <property type="evidence" value="ECO:0007669"/>
    <property type="project" value="TreeGrafter"/>
</dbReference>
<dbReference type="PANTHER" id="PTHR40074:SF2">
    <property type="entry name" value="O-ACETYLTRANSFERASE WECH"/>
    <property type="match status" value="1"/>
</dbReference>
<evidence type="ECO:0000256" key="6">
    <source>
        <dbReference type="ARBA" id="ARBA00023136"/>
    </source>
</evidence>
<feature type="transmembrane region" description="Helical" evidence="7">
    <location>
        <begin position="279"/>
        <end position="297"/>
    </location>
</feature>
<keyword evidence="6 7" id="KW-0472">Membrane</keyword>
<keyword evidence="3" id="KW-1003">Cell membrane</keyword>
<feature type="transmembrane region" description="Helical" evidence="7">
    <location>
        <begin position="48"/>
        <end position="66"/>
    </location>
</feature>
<keyword evidence="5 7" id="KW-1133">Transmembrane helix</keyword>
<dbReference type="AlphaFoldDB" id="A0A212J2F1"/>
<comment type="subcellular location">
    <subcellularLocation>
        <location evidence="1">Cell membrane</location>
        <topology evidence="1">Multi-pass membrane protein</topology>
    </subcellularLocation>
</comment>
<evidence type="ECO:0000313" key="9">
    <source>
        <dbReference type="EMBL" id="SBV93652.1"/>
    </source>
</evidence>
<comment type="similarity">
    <text evidence="2">Belongs to the acyltransferase 3 family.</text>
</comment>
<dbReference type="GO" id="GO:0005886">
    <property type="term" value="C:plasma membrane"/>
    <property type="evidence" value="ECO:0007669"/>
    <property type="project" value="UniProtKB-SubCell"/>
</dbReference>
<feature type="domain" description="Acyltransferase 3" evidence="8">
    <location>
        <begin position="10"/>
        <end position="332"/>
    </location>
</feature>
<feature type="transmembrane region" description="Helical" evidence="7">
    <location>
        <begin position="86"/>
        <end position="116"/>
    </location>
</feature>
<sequence>MAETLKKREYGIDLLKSISILGVIIIHTCTYNDAVLSVGWLSSLFWGSLTRASVPLFLMCSGALFLKPGKPLSIKKLFTRSIPRILAAMVFWAMTYKVYHLVGSGGLSLAALLLALKEVLVFNQEFHLYYLQIILLVYLFLPVTDLVVQHATRRQVEYLLLLWFLLGIVYPTVGSFWPFRLLDMMAPQFQLNMTYASIGYGVLGFYLKEYPLGRRVGFGLAAAGFLTVFGGTVWMSARAGSFQTLFLQGMTVGVALLAAGIFSLCVHAEPLRGGRTEQVVTYLSKGSFCVYLTHIYFNYGLPRLGFSAALFPPLVGVPLAALATLVCSLAVYTLLRRIPVVKSWLI</sequence>
<dbReference type="EMBL" id="FLUN01000001">
    <property type="protein sequence ID" value="SBV93652.1"/>
    <property type="molecule type" value="Genomic_DNA"/>
</dbReference>
<feature type="transmembrane region" description="Helical" evidence="7">
    <location>
        <begin position="245"/>
        <end position="267"/>
    </location>
</feature>
<dbReference type="Pfam" id="PF01757">
    <property type="entry name" value="Acyl_transf_3"/>
    <property type="match status" value="1"/>
</dbReference>
<keyword evidence="4 7" id="KW-0812">Transmembrane</keyword>
<evidence type="ECO:0000259" key="8">
    <source>
        <dbReference type="Pfam" id="PF01757"/>
    </source>
</evidence>
<evidence type="ECO:0000256" key="7">
    <source>
        <dbReference type="SAM" id="Phobius"/>
    </source>
</evidence>
<evidence type="ECO:0000256" key="5">
    <source>
        <dbReference type="ARBA" id="ARBA00022989"/>
    </source>
</evidence>
<dbReference type="InterPro" id="IPR002656">
    <property type="entry name" value="Acyl_transf_3_dom"/>
</dbReference>
<feature type="transmembrane region" description="Helical" evidence="7">
    <location>
        <begin position="160"/>
        <end position="177"/>
    </location>
</feature>
<gene>
    <name evidence="9" type="ORF">KL86CLO1_10407</name>
</gene>
<feature type="transmembrane region" description="Helical" evidence="7">
    <location>
        <begin position="309"/>
        <end position="335"/>
    </location>
</feature>
<evidence type="ECO:0000256" key="4">
    <source>
        <dbReference type="ARBA" id="ARBA00022692"/>
    </source>
</evidence>
<accession>A0A212J2F1</accession>
<feature type="transmembrane region" description="Helical" evidence="7">
    <location>
        <begin position="189"/>
        <end position="207"/>
    </location>
</feature>
<feature type="transmembrane region" description="Helical" evidence="7">
    <location>
        <begin position="219"/>
        <end position="239"/>
    </location>
</feature>
<reference evidence="9" key="1">
    <citation type="submission" date="2016-04" db="EMBL/GenBank/DDBJ databases">
        <authorList>
            <person name="Evans L.H."/>
            <person name="Alamgir A."/>
            <person name="Owens N."/>
            <person name="Weber N.D."/>
            <person name="Virtaneva K."/>
            <person name="Barbian K."/>
            <person name="Babar A."/>
            <person name="Rosenke K."/>
        </authorList>
    </citation>
    <scope>NUCLEOTIDE SEQUENCE</scope>
    <source>
        <strain evidence="9">86</strain>
    </source>
</reference>
<protein>
    <recommendedName>
        <fullName evidence="8">Acyltransferase 3 domain-containing protein</fullName>
    </recommendedName>
</protein>
<proteinExistence type="inferred from homology"/>
<evidence type="ECO:0000256" key="3">
    <source>
        <dbReference type="ARBA" id="ARBA00022475"/>
    </source>
</evidence>
<dbReference type="GO" id="GO:0016413">
    <property type="term" value="F:O-acetyltransferase activity"/>
    <property type="evidence" value="ECO:0007669"/>
    <property type="project" value="TreeGrafter"/>
</dbReference>
<evidence type="ECO:0000256" key="1">
    <source>
        <dbReference type="ARBA" id="ARBA00004651"/>
    </source>
</evidence>
<dbReference type="PANTHER" id="PTHR40074">
    <property type="entry name" value="O-ACETYLTRANSFERASE WECH"/>
    <property type="match status" value="1"/>
</dbReference>
<organism evidence="9">
    <name type="scientific">uncultured Eubacteriales bacterium</name>
    <dbReference type="NCBI Taxonomy" id="172733"/>
    <lineage>
        <taxon>Bacteria</taxon>
        <taxon>Bacillati</taxon>
        <taxon>Bacillota</taxon>
        <taxon>Clostridia</taxon>
        <taxon>Eubacteriales</taxon>
        <taxon>environmental samples</taxon>
    </lineage>
</organism>
<name>A0A212J2F1_9FIRM</name>
<feature type="transmembrane region" description="Helical" evidence="7">
    <location>
        <begin position="128"/>
        <end position="148"/>
    </location>
</feature>
<evidence type="ECO:0000256" key="2">
    <source>
        <dbReference type="ARBA" id="ARBA00007400"/>
    </source>
</evidence>